<dbReference type="CDD" id="cd14016">
    <property type="entry name" value="STKc_CK1"/>
    <property type="match status" value="1"/>
</dbReference>
<gene>
    <name evidence="3" type="ORF">TVAG_359010</name>
</gene>
<dbReference type="InParanoid" id="A2E8A3"/>
<dbReference type="InterPro" id="IPR008271">
    <property type="entry name" value="Ser/Thr_kinase_AS"/>
</dbReference>
<dbReference type="SMART" id="SM00220">
    <property type="entry name" value="S_TKc"/>
    <property type="match status" value="1"/>
</dbReference>
<dbReference type="GO" id="GO:0007165">
    <property type="term" value="P:signal transduction"/>
    <property type="evidence" value="ECO:0000318"/>
    <property type="project" value="GO_Central"/>
</dbReference>
<dbReference type="FunFam" id="1.10.510.10:FF:000596">
    <property type="entry name" value="CK1 family protein kinase"/>
    <property type="match status" value="1"/>
</dbReference>
<accession>A2E8A3</accession>
<dbReference type="RefSeq" id="XP_001323344.1">
    <property type="nucleotide sequence ID" value="XM_001323309.1"/>
</dbReference>
<dbReference type="InterPro" id="IPR000719">
    <property type="entry name" value="Prot_kinase_dom"/>
</dbReference>
<dbReference type="KEGG" id="tva:4769073"/>
<dbReference type="eggNOG" id="KOG1164">
    <property type="taxonomic scope" value="Eukaryota"/>
</dbReference>
<dbReference type="STRING" id="5722.A2E8A3"/>
<dbReference type="Pfam" id="PF00069">
    <property type="entry name" value="Pkinase"/>
    <property type="match status" value="1"/>
</dbReference>
<dbReference type="InterPro" id="IPR050235">
    <property type="entry name" value="CK1_Ser-Thr_kinase"/>
</dbReference>
<dbReference type="GO" id="GO:0005524">
    <property type="term" value="F:ATP binding"/>
    <property type="evidence" value="ECO:0007669"/>
    <property type="project" value="InterPro"/>
</dbReference>
<dbReference type="Proteomes" id="UP000001542">
    <property type="component" value="Unassembled WGS sequence"/>
</dbReference>
<sequence length="410" mass="46392">MNEIIVGSKYRIKKKRGSGSFGDIYAGEHIITLEEVAVKFESVDNIPPQLLCESKIYKTLRGGVGIPDIKWYGVEGDYNVMVIELLSSTLENLLDECQRSFSLKTVLMIADQMLSRIQYIHNNGILHRDIKPENFMLGTDKDQNIIYSIDFGLSKRYIDPKTGKHIPQIDGRTLLGTARYASLNTHRGIEQSRRDDLESIAYVLIYLLKGSLPWQGFKEENRTRKHQLIYDCKLKTTPEELCSGLPVEFCNFLTSVRALGFKDDPDYVKYRADFRALFERQGFVYDYKYDWVLKAELVRASDTRSMSTDTLVTTPLMTESPGISAQPSNLQTKLLTSGSSASVQLNMKGNFNHVRTATPLITIAQQSHPQTGALKTSATMGQMPTRQKISPQTSLLWAMKNGQFNPPRKP</sequence>
<dbReference type="EMBL" id="DS113325">
    <property type="protein sequence ID" value="EAY11121.1"/>
    <property type="molecule type" value="Genomic_DNA"/>
</dbReference>
<dbReference type="OrthoDB" id="5800476at2759"/>
<dbReference type="GO" id="GO:0004674">
    <property type="term" value="F:protein serine/threonine kinase activity"/>
    <property type="evidence" value="ECO:0000318"/>
    <property type="project" value="GO_Central"/>
</dbReference>
<evidence type="ECO:0000259" key="2">
    <source>
        <dbReference type="PROSITE" id="PS50011"/>
    </source>
</evidence>
<dbReference type="EC" id="2.7.11.1" evidence="1"/>
<dbReference type="VEuPathDB" id="TrichDB:TVAG_359010"/>
<evidence type="ECO:0000313" key="4">
    <source>
        <dbReference type="Proteomes" id="UP000001542"/>
    </source>
</evidence>
<dbReference type="PROSITE" id="PS00108">
    <property type="entry name" value="PROTEIN_KINASE_ST"/>
    <property type="match status" value="1"/>
</dbReference>
<dbReference type="SMR" id="A2E8A3"/>
<dbReference type="Gene3D" id="1.10.510.10">
    <property type="entry name" value="Transferase(Phosphotransferase) domain 1"/>
    <property type="match status" value="1"/>
</dbReference>
<keyword evidence="3" id="KW-0418">Kinase</keyword>
<protein>
    <recommendedName>
        <fullName evidence="1">non-specific serine/threonine protein kinase</fullName>
        <ecNumber evidence="1">2.7.11.1</ecNumber>
    </recommendedName>
</protein>
<dbReference type="AlphaFoldDB" id="A2E8A3"/>
<feature type="domain" description="Protein kinase" evidence="2">
    <location>
        <begin position="10"/>
        <end position="317"/>
    </location>
</feature>
<name>A2E8A3_TRIV3</name>
<dbReference type="GO" id="GO:0006897">
    <property type="term" value="P:endocytosis"/>
    <property type="evidence" value="ECO:0000318"/>
    <property type="project" value="GO_Central"/>
</dbReference>
<dbReference type="OMA" id="THHNGRT"/>
<dbReference type="PROSITE" id="PS50011">
    <property type="entry name" value="PROTEIN_KINASE_DOM"/>
    <property type="match status" value="1"/>
</dbReference>
<dbReference type="InterPro" id="IPR011009">
    <property type="entry name" value="Kinase-like_dom_sf"/>
</dbReference>
<dbReference type="SUPFAM" id="SSF56112">
    <property type="entry name" value="Protein kinase-like (PK-like)"/>
    <property type="match status" value="1"/>
</dbReference>
<dbReference type="PANTHER" id="PTHR11909">
    <property type="entry name" value="CASEIN KINASE-RELATED"/>
    <property type="match status" value="1"/>
</dbReference>
<proteinExistence type="predicted"/>
<organism evidence="3 4">
    <name type="scientific">Trichomonas vaginalis (strain ATCC PRA-98 / G3)</name>
    <dbReference type="NCBI Taxonomy" id="412133"/>
    <lineage>
        <taxon>Eukaryota</taxon>
        <taxon>Metamonada</taxon>
        <taxon>Parabasalia</taxon>
        <taxon>Trichomonadida</taxon>
        <taxon>Trichomonadidae</taxon>
        <taxon>Trichomonas</taxon>
    </lineage>
</organism>
<dbReference type="VEuPathDB" id="TrichDB:TVAGG3_1027030"/>
<keyword evidence="3" id="KW-0808">Transferase</keyword>
<reference evidence="3" key="1">
    <citation type="submission" date="2006-10" db="EMBL/GenBank/DDBJ databases">
        <authorList>
            <person name="Amadeo P."/>
            <person name="Zhao Q."/>
            <person name="Wortman J."/>
            <person name="Fraser-Liggett C."/>
            <person name="Carlton J."/>
        </authorList>
    </citation>
    <scope>NUCLEOTIDE SEQUENCE</scope>
    <source>
        <strain evidence="3">G3</strain>
    </source>
</reference>
<dbReference type="GO" id="GO:0005634">
    <property type="term" value="C:nucleus"/>
    <property type="evidence" value="ECO:0000318"/>
    <property type="project" value="GO_Central"/>
</dbReference>
<dbReference type="GO" id="GO:0005737">
    <property type="term" value="C:cytoplasm"/>
    <property type="evidence" value="ECO:0000318"/>
    <property type="project" value="GO_Central"/>
</dbReference>
<evidence type="ECO:0000256" key="1">
    <source>
        <dbReference type="ARBA" id="ARBA00012513"/>
    </source>
</evidence>
<reference evidence="3" key="2">
    <citation type="journal article" date="2007" name="Science">
        <title>Draft genome sequence of the sexually transmitted pathogen Trichomonas vaginalis.</title>
        <authorList>
            <person name="Carlton J.M."/>
            <person name="Hirt R.P."/>
            <person name="Silva J.C."/>
            <person name="Delcher A.L."/>
            <person name="Schatz M."/>
            <person name="Zhao Q."/>
            <person name="Wortman J.R."/>
            <person name="Bidwell S.L."/>
            <person name="Alsmark U.C.M."/>
            <person name="Besteiro S."/>
            <person name="Sicheritz-Ponten T."/>
            <person name="Noel C.J."/>
            <person name="Dacks J.B."/>
            <person name="Foster P.G."/>
            <person name="Simillion C."/>
            <person name="Van de Peer Y."/>
            <person name="Miranda-Saavedra D."/>
            <person name="Barton G.J."/>
            <person name="Westrop G.D."/>
            <person name="Mueller S."/>
            <person name="Dessi D."/>
            <person name="Fiori P.L."/>
            <person name="Ren Q."/>
            <person name="Paulsen I."/>
            <person name="Zhang H."/>
            <person name="Bastida-Corcuera F.D."/>
            <person name="Simoes-Barbosa A."/>
            <person name="Brown M.T."/>
            <person name="Hayes R.D."/>
            <person name="Mukherjee M."/>
            <person name="Okumura C.Y."/>
            <person name="Schneider R."/>
            <person name="Smith A.J."/>
            <person name="Vanacova S."/>
            <person name="Villalvazo M."/>
            <person name="Haas B.J."/>
            <person name="Pertea M."/>
            <person name="Feldblyum T.V."/>
            <person name="Utterback T.R."/>
            <person name="Shu C.L."/>
            <person name="Osoegawa K."/>
            <person name="de Jong P.J."/>
            <person name="Hrdy I."/>
            <person name="Horvathova L."/>
            <person name="Zubacova Z."/>
            <person name="Dolezal P."/>
            <person name="Malik S.B."/>
            <person name="Logsdon J.M. Jr."/>
            <person name="Henze K."/>
            <person name="Gupta A."/>
            <person name="Wang C.C."/>
            <person name="Dunne R.L."/>
            <person name="Upcroft J.A."/>
            <person name="Upcroft P."/>
            <person name="White O."/>
            <person name="Salzberg S.L."/>
            <person name="Tang P."/>
            <person name="Chiu C.-H."/>
            <person name="Lee Y.-S."/>
            <person name="Embley T.M."/>
            <person name="Coombs G.H."/>
            <person name="Mottram J.C."/>
            <person name="Tachezy J."/>
            <person name="Fraser-Liggett C.M."/>
            <person name="Johnson P.J."/>
        </authorList>
    </citation>
    <scope>NUCLEOTIDE SEQUENCE [LARGE SCALE GENOMIC DNA]</scope>
    <source>
        <strain evidence="3">G3</strain>
    </source>
</reference>
<evidence type="ECO:0000313" key="3">
    <source>
        <dbReference type="EMBL" id="EAY11121.1"/>
    </source>
</evidence>
<keyword evidence="4" id="KW-1185">Reference proteome</keyword>